<reference evidence="2" key="1">
    <citation type="submission" date="2021-01" db="EMBL/GenBank/DDBJ databases">
        <authorList>
            <person name="Corre E."/>
            <person name="Pelletier E."/>
            <person name="Niang G."/>
            <person name="Scheremetjew M."/>
            <person name="Finn R."/>
            <person name="Kale V."/>
            <person name="Holt S."/>
            <person name="Cochrane G."/>
            <person name="Meng A."/>
            <person name="Brown T."/>
            <person name="Cohen L."/>
        </authorList>
    </citation>
    <scope>NUCLEOTIDE SEQUENCE</scope>
</reference>
<organism evidence="2">
    <name type="scientific">Noctiluca scintillans</name>
    <name type="common">Sea sparkle</name>
    <name type="synonym">Red tide dinoflagellate</name>
    <dbReference type="NCBI Taxonomy" id="2966"/>
    <lineage>
        <taxon>Eukaryota</taxon>
        <taxon>Sar</taxon>
        <taxon>Alveolata</taxon>
        <taxon>Dinophyceae</taxon>
        <taxon>Noctilucales</taxon>
        <taxon>Noctilucaceae</taxon>
        <taxon>Noctiluca</taxon>
    </lineage>
</organism>
<accession>A0A7S1AWG9</accession>
<gene>
    <name evidence="2" type="ORF">NSCI0253_LOCUS41275</name>
</gene>
<dbReference type="AlphaFoldDB" id="A0A7S1AWG9"/>
<sequence>MFSRFPQMSETFEREGVERVAPKLSWKWILKAASFAAQRRVEATEGDMRPVGGSLPIVAESVGGAGQTLCGLRFRYRALPQGDDARRERRPEDREIMVDDRTGHGFLGPGEVVERASNDQGDHEGNCVDDLGVESPKPSHDQESQSTVSGLDCPSDASGERE</sequence>
<feature type="compositionally biased region" description="Basic and acidic residues" evidence="1">
    <location>
        <begin position="83"/>
        <end position="103"/>
    </location>
</feature>
<feature type="compositionally biased region" description="Basic and acidic residues" evidence="1">
    <location>
        <begin position="112"/>
        <end position="126"/>
    </location>
</feature>
<name>A0A7S1AWG9_NOCSC</name>
<evidence type="ECO:0000256" key="1">
    <source>
        <dbReference type="SAM" id="MobiDB-lite"/>
    </source>
</evidence>
<feature type="region of interest" description="Disordered" evidence="1">
    <location>
        <begin position="81"/>
        <end position="162"/>
    </location>
</feature>
<dbReference type="EMBL" id="HBFQ01058270">
    <property type="protein sequence ID" value="CAD8866920.1"/>
    <property type="molecule type" value="Transcribed_RNA"/>
</dbReference>
<evidence type="ECO:0000313" key="2">
    <source>
        <dbReference type="EMBL" id="CAD8866920.1"/>
    </source>
</evidence>
<protein>
    <submittedName>
        <fullName evidence="2">Uncharacterized protein</fullName>
    </submittedName>
</protein>
<proteinExistence type="predicted"/>